<dbReference type="Proteomes" id="UP001345827">
    <property type="component" value="Unassembled WGS sequence"/>
</dbReference>
<dbReference type="AlphaFoldDB" id="A0AAV9QH52"/>
<evidence type="ECO:0000259" key="1">
    <source>
        <dbReference type="PROSITE" id="PS51502"/>
    </source>
</evidence>
<accession>A0AAV9QH52</accession>
<keyword evidence="3" id="KW-1185">Reference proteome</keyword>
<proteinExistence type="predicted"/>
<protein>
    <recommendedName>
        <fullName evidence="1">Stress-response A/B barrel domain-containing protein</fullName>
    </recommendedName>
</protein>
<gene>
    <name evidence="2" type="ORF">LTR25_001845</name>
</gene>
<dbReference type="InterPro" id="IPR013097">
    <property type="entry name" value="Dabb"/>
</dbReference>
<dbReference type="InterPro" id="IPR011008">
    <property type="entry name" value="Dimeric_a/b-barrel"/>
</dbReference>
<evidence type="ECO:0000313" key="3">
    <source>
        <dbReference type="Proteomes" id="UP001345827"/>
    </source>
</evidence>
<evidence type="ECO:0000313" key="2">
    <source>
        <dbReference type="EMBL" id="KAK5541960.1"/>
    </source>
</evidence>
<dbReference type="PROSITE" id="PS51502">
    <property type="entry name" value="S_R_A_B_BARREL"/>
    <property type="match status" value="1"/>
</dbReference>
<comment type="caution">
    <text evidence="2">The sequence shown here is derived from an EMBL/GenBank/DDBJ whole genome shotgun (WGS) entry which is preliminary data.</text>
</comment>
<dbReference type="SMART" id="SM00886">
    <property type="entry name" value="Dabb"/>
    <property type="match status" value="1"/>
</dbReference>
<organism evidence="2 3">
    <name type="scientific">Vermiconidia calcicola</name>
    <dbReference type="NCBI Taxonomy" id="1690605"/>
    <lineage>
        <taxon>Eukaryota</taxon>
        <taxon>Fungi</taxon>
        <taxon>Dikarya</taxon>
        <taxon>Ascomycota</taxon>
        <taxon>Pezizomycotina</taxon>
        <taxon>Dothideomycetes</taxon>
        <taxon>Dothideomycetidae</taxon>
        <taxon>Mycosphaerellales</taxon>
        <taxon>Extremaceae</taxon>
        <taxon>Vermiconidia</taxon>
    </lineage>
</organism>
<sequence length="104" mass="11939">MPAIERVTLFKIPKESDRQLHIEQYGILAQSAQKDGKAYIHNLTVGQPHQDQRAKGWNLAVKSTYESLADMEYYDKQCPAHAELKKITSPTREESMVVFYENAL</sequence>
<reference evidence="2 3" key="1">
    <citation type="submission" date="2023-06" db="EMBL/GenBank/DDBJ databases">
        <title>Black Yeasts Isolated from many extreme environments.</title>
        <authorList>
            <person name="Coleine C."/>
            <person name="Stajich J.E."/>
            <person name="Selbmann L."/>
        </authorList>
    </citation>
    <scope>NUCLEOTIDE SEQUENCE [LARGE SCALE GENOMIC DNA]</scope>
    <source>
        <strain evidence="2 3">CCFEE 5887</strain>
    </source>
</reference>
<name>A0AAV9QH52_9PEZI</name>
<dbReference type="SUPFAM" id="SSF54909">
    <property type="entry name" value="Dimeric alpha+beta barrel"/>
    <property type="match status" value="1"/>
</dbReference>
<dbReference type="EMBL" id="JAXLQG010000003">
    <property type="protein sequence ID" value="KAK5541960.1"/>
    <property type="molecule type" value="Genomic_DNA"/>
</dbReference>
<dbReference type="Pfam" id="PF07876">
    <property type="entry name" value="Dabb"/>
    <property type="match status" value="1"/>
</dbReference>
<feature type="domain" description="Stress-response A/B barrel" evidence="1">
    <location>
        <begin position="4"/>
        <end position="100"/>
    </location>
</feature>
<dbReference type="Gene3D" id="3.30.70.100">
    <property type="match status" value="1"/>
</dbReference>